<reference evidence="1" key="1">
    <citation type="submission" date="2022-02" db="EMBL/GenBank/DDBJ databases">
        <title>Plant Genome Project.</title>
        <authorList>
            <person name="Zhang R.-G."/>
        </authorList>
    </citation>
    <scope>NUCLEOTIDE SEQUENCE</scope>
    <source>
        <strain evidence="1">AT1</strain>
    </source>
</reference>
<sequence>MAPLFSLSITNVVHFSFSIRSFSPDNIDTSMYIYNNKNKKKSTSKLCLPTKKKLLMKQK</sequence>
<evidence type="ECO:0000313" key="2">
    <source>
        <dbReference type="Proteomes" id="UP001062846"/>
    </source>
</evidence>
<evidence type="ECO:0000313" key="1">
    <source>
        <dbReference type="EMBL" id="KAI8526176.1"/>
    </source>
</evidence>
<comment type="caution">
    <text evidence="1">The sequence shown here is derived from an EMBL/GenBank/DDBJ whole genome shotgun (WGS) entry which is preliminary data.</text>
</comment>
<protein>
    <submittedName>
        <fullName evidence="1">Uncharacterized protein</fullName>
    </submittedName>
</protein>
<name>A0ACC0LD41_RHOML</name>
<organism evidence="1 2">
    <name type="scientific">Rhododendron molle</name>
    <name type="common">Chinese azalea</name>
    <name type="synonym">Azalea mollis</name>
    <dbReference type="NCBI Taxonomy" id="49168"/>
    <lineage>
        <taxon>Eukaryota</taxon>
        <taxon>Viridiplantae</taxon>
        <taxon>Streptophyta</taxon>
        <taxon>Embryophyta</taxon>
        <taxon>Tracheophyta</taxon>
        <taxon>Spermatophyta</taxon>
        <taxon>Magnoliopsida</taxon>
        <taxon>eudicotyledons</taxon>
        <taxon>Gunneridae</taxon>
        <taxon>Pentapetalae</taxon>
        <taxon>asterids</taxon>
        <taxon>Ericales</taxon>
        <taxon>Ericaceae</taxon>
        <taxon>Ericoideae</taxon>
        <taxon>Rhodoreae</taxon>
        <taxon>Rhododendron</taxon>
    </lineage>
</organism>
<proteinExistence type="predicted"/>
<dbReference type="EMBL" id="CM046400">
    <property type="protein sequence ID" value="KAI8526176.1"/>
    <property type="molecule type" value="Genomic_DNA"/>
</dbReference>
<dbReference type="Proteomes" id="UP001062846">
    <property type="component" value="Chromosome 13"/>
</dbReference>
<gene>
    <name evidence="1" type="ORF">RHMOL_Rhmol13G0288600</name>
</gene>
<keyword evidence="2" id="KW-1185">Reference proteome</keyword>
<accession>A0ACC0LD41</accession>